<name>A0A450VBA0_9GAMM</name>
<evidence type="ECO:0000313" key="2">
    <source>
        <dbReference type="EMBL" id="VFJ95221.1"/>
    </source>
</evidence>
<dbReference type="EMBL" id="CAADFG010000084">
    <property type="protein sequence ID" value="VFJ95221.1"/>
    <property type="molecule type" value="Genomic_DNA"/>
</dbReference>
<protein>
    <submittedName>
        <fullName evidence="4">Uncharacterized protein</fullName>
    </submittedName>
</protein>
<evidence type="ECO:0000313" key="4">
    <source>
        <dbReference type="EMBL" id="VFK02041.1"/>
    </source>
</evidence>
<dbReference type="EMBL" id="CAADFJ010000080">
    <property type="protein sequence ID" value="VFK02041.1"/>
    <property type="molecule type" value="Genomic_DNA"/>
</dbReference>
<feature type="region of interest" description="Disordered" evidence="1">
    <location>
        <begin position="1"/>
        <end position="24"/>
    </location>
</feature>
<reference evidence="4" key="1">
    <citation type="submission" date="2019-02" db="EMBL/GenBank/DDBJ databases">
        <authorList>
            <person name="Gruber-Vodicka R. H."/>
            <person name="Seah K. B. B."/>
        </authorList>
    </citation>
    <scope>NUCLEOTIDE SEQUENCE</scope>
    <source>
        <strain evidence="4">BECK_SA2B12</strain>
        <strain evidence="2">BECK_SA2B15</strain>
        <strain evidence="3">BECK_SA2B20</strain>
    </source>
</reference>
<organism evidence="4">
    <name type="scientific">Candidatus Kentrum eta</name>
    <dbReference type="NCBI Taxonomy" id="2126337"/>
    <lineage>
        <taxon>Bacteria</taxon>
        <taxon>Pseudomonadati</taxon>
        <taxon>Pseudomonadota</taxon>
        <taxon>Gammaproteobacteria</taxon>
        <taxon>Candidatus Kentrum</taxon>
    </lineage>
</organism>
<dbReference type="EMBL" id="CAADFI010000083">
    <property type="protein sequence ID" value="VFJ95858.1"/>
    <property type="molecule type" value="Genomic_DNA"/>
</dbReference>
<accession>A0A450VBA0</accession>
<evidence type="ECO:0000313" key="3">
    <source>
        <dbReference type="EMBL" id="VFJ95858.1"/>
    </source>
</evidence>
<dbReference type="AlphaFoldDB" id="A0A450VBA0"/>
<gene>
    <name evidence="2" type="ORF">BECKH772A_GA0070896_100848</name>
    <name evidence="3" type="ORF">BECKH772B_GA0070898_100839</name>
    <name evidence="4" type="ORF">BECKH772C_GA0070978_100804</name>
</gene>
<proteinExistence type="predicted"/>
<evidence type="ECO:0000256" key="1">
    <source>
        <dbReference type="SAM" id="MobiDB-lite"/>
    </source>
</evidence>
<sequence length="81" mass="9125">MMRQTAFHETAGPGLPRSRAGVLAGGRRRIITPPLRPRTEEEERMITEGLLQAMRACQLSAKRNGIDKLTDEEFEQLVYGD</sequence>